<feature type="signal peptide" evidence="1">
    <location>
        <begin position="1"/>
        <end position="19"/>
    </location>
</feature>
<evidence type="ECO:0000313" key="2">
    <source>
        <dbReference type="EMBL" id="VXC45857.1"/>
    </source>
</evidence>
<dbReference type="Proteomes" id="UP000433737">
    <property type="component" value="Unassembled WGS sequence"/>
</dbReference>
<comment type="caution">
    <text evidence="2">The sequence shown here is derived from an EMBL/GenBank/DDBJ whole genome shotgun (WGS) entry which is preliminary data.</text>
</comment>
<dbReference type="RefSeq" id="WP_039391589.1">
    <property type="nucleotide sequence ID" value="NZ_LR733488.1"/>
</dbReference>
<evidence type="ECO:0000256" key="1">
    <source>
        <dbReference type="SAM" id="SignalP"/>
    </source>
</evidence>
<dbReference type="AlphaFoldDB" id="A0AAX3JB52"/>
<reference evidence="2 3" key="1">
    <citation type="submission" date="2019-10" db="EMBL/GenBank/DDBJ databases">
        <authorList>
            <person name="Karimi E."/>
        </authorList>
    </citation>
    <scope>NUCLEOTIDE SEQUENCE [LARGE SCALE GENOMIC DNA]</scope>
    <source>
        <strain evidence="2">Pantoea sp. 111</strain>
    </source>
</reference>
<evidence type="ECO:0000313" key="3">
    <source>
        <dbReference type="Proteomes" id="UP000433737"/>
    </source>
</evidence>
<name>A0AAX3JB52_9GAMM</name>
<dbReference type="EMBL" id="CABWMH010000036">
    <property type="protein sequence ID" value="VXC45857.1"/>
    <property type="molecule type" value="Genomic_DNA"/>
</dbReference>
<proteinExistence type="predicted"/>
<protein>
    <submittedName>
        <fullName evidence="2">Uncharacterized protein</fullName>
    </submittedName>
</protein>
<gene>
    <name evidence="2" type="ORF">PANT111_410006</name>
</gene>
<feature type="chain" id="PRO_5043971129" evidence="1">
    <location>
        <begin position="20"/>
        <end position="173"/>
    </location>
</feature>
<accession>A0AAX3JB52</accession>
<sequence length="173" mass="19319">MKYFLACASVLALSFAAVAAEKSDNVTYTKPSAGRDLHLTCKGYQVKEASVIKIERPSYLEGAGEQVEFAIIAPYGPSDGFKVFFDSWGFTSFGLIESHVMHENWSLVHVGGKLSVKDNKIDYSFFDNQLQDGSSYKPKVGIFLYDCRNSDKRPSWVDRIYKGTEIFNGDIEG</sequence>
<keyword evidence="1" id="KW-0732">Signal</keyword>
<organism evidence="2 3">
    <name type="scientific">Pantoea brenneri</name>
    <dbReference type="NCBI Taxonomy" id="472694"/>
    <lineage>
        <taxon>Bacteria</taxon>
        <taxon>Pseudomonadati</taxon>
        <taxon>Pseudomonadota</taxon>
        <taxon>Gammaproteobacteria</taxon>
        <taxon>Enterobacterales</taxon>
        <taxon>Erwiniaceae</taxon>
        <taxon>Pantoea</taxon>
    </lineage>
</organism>